<keyword evidence="6" id="KW-1185">Reference proteome</keyword>
<gene>
    <name evidence="5" type="ORF">MGN01_09840</name>
</gene>
<evidence type="ECO:0000259" key="4">
    <source>
        <dbReference type="Pfam" id="PF22624"/>
    </source>
</evidence>
<dbReference type="EMBL" id="BJZV01000004">
    <property type="protein sequence ID" value="GEP09139.1"/>
    <property type="molecule type" value="Genomic_DNA"/>
</dbReference>
<dbReference type="Pfam" id="PF22624">
    <property type="entry name" value="AASDHPPT_N"/>
    <property type="match status" value="1"/>
</dbReference>
<dbReference type="GO" id="GO:0000287">
    <property type="term" value="F:magnesium ion binding"/>
    <property type="evidence" value="ECO:0007669"/>
    <property type="project" value="InterPro"/>
</dbReference>
<evidence type="ECO:0000313" key="5">
    <source>
        <dbReference type="EMBL" id="GEP09139.1"/>
    </source>
</evidence>
<dbReference type="Gene3D" id="3.90.470.20">
    <property type="entry name" value="4'-phosphopantetheinyl transferase domain"/>
    <property type="match status" value="2"/>
</dbReference>
<dbReference type="PANTHER" id="PTHR12215">
    <property type="entry name" value="PHOSPHOPANTETHEINE TRANSFERASE"/>
    <property type="match status" value="1"/>
</dbReference>
<evidence type="ECO:0000259" key="3">
    <source>
        <dbReference type="Pfam" id="PF01648"/>
    </source>
</evidence>
<dbReference type="Proteomes" id="UP000321750">
    <property type="component" value="Unassembled WGS sequence"/>
</dbReference>
<proteinExistence type="inferred from homology"/>
<dbReference type="InterPro" id="IPR055066">
    <property type="entry name" value="AASDHPPT_N"/>
</dbReference>
<comment type="similarity">
    <text evidence="1">Belongs to the P-Pant transferase superfamily. Gsp/Sfp/HetI/AcpT family.</text>
</comment>
<dbReference type="AlphaFoldDB" id="A0A512JGQ2"/>
<dbReference type="PANTHER" id="PTHR12215:SF10">
    <property type="entry name" value="L-AMINOADIPATE-SEMIALDEHYDE DEHYDROGENASE-PHOSPHOPANTETHEINYL TRANSFERASE"/>
    <property type="match status" value="1"/>
</dbReference>
<protein>
    <submittedName>
        <fullName evidence="5">Phosphopantetheine-protein transferase</fullName>
    </submittedName>
</protein>
<sequence>MMTVTSWPIAEPGPLREPTVWRIDLTLDEIWRHACLAALSEDERARAARFLRLEDRDRYAASHAALRHILAGALGTDPGLLRFRSGAAGKPELDGPWRDRLAFNLSHSGRIGLIGLSPAGRIGVDVELTRPLSDCLGLARSHFSRAEIAALEAQPPADRQAAFYACWTRKEAFVKALGAGLSFPLNRFVVAVPPEPAALVSLDGSAQAARGWSLQHLDPAPDHVGAVAIQGEGPACLLRSLDADWSTNLA</sequence>
<dbReference type="InterPro" id="IPR037143">
    <property type="entry name" value="4-PPantetheinyl_Trfase_dom_sf"/>
</dbReference>
<evidence type="ECO:0000256" key="2">
    <source>
        <dbReference type="ARBA" id="ARBA00022679"/>
    </source>
</evidence>
<accession>A0A512JGQ2</accession>
<evidence type="ECO:0000256" key="1">
    <source>
        <dbReference type="ARBA" id="ARBA00010990"/>
    </source>
</evidence>
<evidence type="ECO:0000313" key="6">
    <source>
        <dbReference type="Proteomes" id="UP000321750"/>
    </source>
</evidence>
<feature type="domain" description="4'-phosphopantetheinyl transferase N-terminal" evidence="4">
    <location>
        <begin position="34"/>
        <end position="111"/>
    </location>
</feature>
<dbReference type="SUPFAM" id="SSF56214">
    <property type="entry name" value="4'-phosphopantetheinyl transferase"/>
    <property type="match status" value="2"/>
</dbReference>
<name>A0A512JGQ2_9HYPH</name>
<comment type="caution">
    <text evidence="5">The sequence shown here is derived from an EMBL/GenBank/DDBJ whole genome shotgun (WGS) entry which is preliminary data.</text>
</comment>
<dbReference type="GO" id="GO:0019878">
    <property type="term" value="P:lysine biosynthetic process via aminoadipic acid"/>
    <property type="evidence" value="ECO:0007669"/>
    <property type="project" value="TreeGrafter"/>
</dbReference>
<feature type="domain" description="4'-phosphopantetheinyl transferase" evidence="3">
    <location>
        <begin position="121"/>
        <end position="226"/>
    </location>
</feature>
<keyword evidence="2 5" id="KW-0808">Transferase</keyword>
<dbReference type="GO" id="GO:0005829">
    <property type="term" value="C:cytosol"/>
    <property type="evidence" value="ECO:0007669"/>
    <property type="project" value="TreeGrafter"/>
</dbReference>
<dbReference type="InterPro" id="IPR008278">
    <property type="entry name" value="4-PPantetheinyl_Trfase_dom"/>
</dbReference>
<organism evidence="5 6">
    <name type="scientific">Methylobacterium gnaphalii</name>
    <dbReference type="NCBI Taxonomy" id="1010610"/>
    <lineage>
        <taxon>Bacteria</taxon>
        <taxon>Pseudomonadati</taxon>
        <taxon>Pseudomonadota</taxon>
        <taxon>Alphaproteobacteria</taxon>
        <taxon>Hyphomicrobiales</taxon>
        <taxon>Methylobacteriaceae</taxon>
        <taxon>Methylobacterium</taxon>
    </lineage>
</organism>
<dbReference type="GO" id="GO:0008897">
    <property type="term" value="F:holo-[acyl-carrier-protein] synthase activity"/>
    <property type="evidence" value="ECO:0007669"/>
    <property type="project" value="InterPro"/>
</dbReference>
<reference evidence="5 6" key="1">
    <citation type="submission" date="2019-07" db="EMBL/GenBank/DDBJ databases">
        <title>Whole genome shotgun sequence of Methylobacterium gnaphalii NBRC 107716.</title>
        <authorList>
            <person name="Hosoyama A."/>
            <person name="Uohara A."/>
            <person name="Ohji S."/>
            <person name="Ichikawa N."/>
        </authorList>
    </citation>
    <scope>NUCLEOTIDE SEQUENCE [LARGE SCALE GENOMIC DNA]</scope>
    <source>
        <strain evidence="5 6">NBRC 107716</strain>
    </source>
</reference>
<dbReference type="InterPro" id="IPR050559">
    <property type="entry name" value="P-Pant_transferase_sf"/>
</dbReference>
<dbReference type="Pfam" id="PF01648">
    <property type="entry name" value="ACPS"/>
    <property type="match status" value="1"/>
</dbReference>